<proteinExistence type="predicted"/>
<evidence type="ECO:0000313" key="2">
    <source>
        <dbReference type="EMBL" id="MDT6991203.1"/>
    </source>
</evidence>
<organism evidence="2 3">
    <name type="scientific">Lactiplantibacillus pentosus</name>
    <name type="common">Lactobacillus pentosus</name>
    <dbReference type="NCBI Taxonomy" id="1589"/>
    <lineage>
        <taxon>Bacteria</taxon>
        <taxon>Bacillati</taxon>
        <taxon>Bacillota</taxon>
        <taxon>Bacilli</taxon>
        <taxon>Lactobacillales</taxon>
        <taxon>Lactobacillaceae</taxon>
        <taxon>Lactiplantibacillus</taxon>
    </lineage>
</organism>
<feature type="transmembrane region" description="Helical" evidence="1">
    <location>
        <begin position="64"/>
        <end position="82"/>
    </location>
</feature>
<dbReference type="KEGG" id="lpg:BB562_10105"/>
<accession>A0AAW8W126</accession>
<reference evidence="2" key="1">
    <citation type="submission" date="2023-08" db="EMBL/GenBank/DDBJ databases">
        <authorList>
            <person name="Page C.A."/>
            <person name="Perez-Diaz I.M."/>
        </authorList>
    </citation>
    <scope>NUCLEOTIDE SEQUENCE</scope>
    <source>
        <strain evidence="2">7.8.46</strain>
    </source>
</reference>
<dbReference type="RefSeq" id="WP_101873680.1">
    <property type="nucleotide sequence ID" value="NZ_CP016491.1"/>
</dbReference>
<dbReference type="EMBL" id="JAVLAQ010000002">
    <property type="protein sequence ID" value="MDT6991203.1"/>
    <property type="molecule type" value="Genomic_DNA"/>
</dbReference>
<name>A0AAW8W126_LACPE</name>
<evidence type="ECO:0000313" key="3">
    <source>
        <dbReference type="Proteomes" id="UP001267003"/>
    </source>
</evidence>
<feature type="transmembrane region" description="Helical" evidence="1">
    <location>
        <begin position="111"/>
        <end position="134"/>
    </location>
</feature>
<keyword evidence="1" id="KW-0472">Membrane</keyword>
<gene>
    <name evidence="2" type="ORF">RI536_14160</name>
</gene>
<feature type="transmembrane region" description="Helical" evidence="1">
    <location>
        <begin position="164"/>
        <end position="185"/>
    </location>
</feature>
<feature type="transmembrane region" description="Helical" evidence="1">
    <location>
        <begin position="192"/>
        <end position="211"/>
    </location>
</feature>
<comment type="caution">
    <text evidence="2">The sequence shown here is derived from an EMBL/GenBank/DDBJ whole genome shotgun (WGS) entry which is preliminary data.</text>
</comment>
<keyword evidence="1" id="KW-0812">Transmembrane</keyword>
<dbReference type="AlphaFoldDB" id="A0AAW8W126"/>
<dbReference type="Proteomes" id="UP001267003">
    <property type="component" value="Unassembled WGS sequence"/>
</dbReference>
<feature type="transmembrane region" description="Helical" evidence="1">
    <location>
        <begin position="223"/>
        <end position="247"/>
    </location>
</feature>
<evidence type="ECO:0000256" key="1">
    <source>
        <dbReference type="SAM" id="Phobius"/>
    </source>
</evidence>
<keyword evidence="1" id="KW-1133">Transmembrane helix</keyword>
<sequence length="258" mass="28368">MFNIITGTRRRDYRMIAMVALIWLLPQIDLAISAYEEFSNYTGAKRLLTPALATMLGMGGHGDISLMVLYLGLPIVILMLVADRPIRTKAARKASVGGTKLSDQAMRVRDAVMVSVVNFGGSLGLNLILAMIVFHNGRSFQGLTVNDANGVFAKWELTHSITAVLIRIILFLAVIAFITSVAVILSRTIQNYAIVYALTFILWMFMIQIGIDRVLQPFTEYSLITGLPVVGGMLLAGGVLVGLGLGYQQLQQRRRTNY</sequence>
<protein>
    <submittedName>
        <fullName evidence="2">Uncharacterized protein</fullName>
    </submittedName>
</protein>